<dbReference type="GO" id="GO:0007165">
    <property type="term" value="P:signal transduction"/>
    <property type="evidence" value="ECO:0007669"/>
    <property type="project" value="UniProtKB-KW"/>
</dbReference>
<name>A0A2N1JHE4_9BASI</name>
<dbReference type="OrthoDB" id="10255630at2759"/>
<dbReference type="InterPro" id="IPR001680">
    <property type="entry name" value="WD40_rpt"/>
</dbReference>
<proteinExistence type="inferred from homology"/>
<organism evidence="6 7">
    <name type="scientific">Malassezia vespertilionis</name>
    <dbReference type="NCBI Taxonomy" id="2020962"/>
    <lineage>
        <taxon>Eukaryota</taxon>
        <taxon>Fungi</taxon>
        <taxon>Dikarya</taxon>
        <taxon>Basidiomycota</taxon>
        <taxon>Ustilaginomycotina</taxon>
        <taxon>Malasseziomycetes</taxon>
        <taxon>Malasseziales</taxon>
        <taxon>Malasseziaceae</taxon>
        <taxon>Malassezia</taxon>
    </lineage>
</organism>
<feature type="repeat" description="WD" evidence="5">
    <location>
        <begin position="58"/>
        <end position="99"/>
    </location>
</feature>
<dbReference type="InterPro" id="IPR020472">
    <property type="entry name" value="WD40_PAC1"/>
</dbReference>
<evidence type="ECO:0000313" key="6">
    <source>
        <dbReference type="EMBL" id="PKI85957.1"/>
    </source>
</evidence>
<dbReference type="EMBL" id="KZ454987">
    <property type="protein sequence ID" value="PKI85957.1"/>
    <property type="molecule type" value="Genomic_DNA"/>
</dbReference>
<keyword evidence="3" id="KW-0677">Repeat</keyword>
<keyword evidence="4" id="KW-0807">Transducer</keyword>
<gene>
    <name evidence="6" type="primary">GPB1</name>
    <name evidence="6" type="ORF">MVES_000409</name>
</gene>
<dbReference type="InterPro" id="IPR019775">
    <property type="entry name" value="WD40_repeat_CS"/>
</dbReference>
<dbReference type="SMART" id="SM00320">
    <property type="entry name" value="WD40"/>
    <property type="match status" value="6"/>
</dbReference>
<dbReference type="SUPFAM" id="SSF50978">
    <property type="entry name" value="WD40 repeat-like"/>
    <property type="match status" value="1"/>
</dbReference>
<keyword evidence="7" id="KW-1185">Reference proteome</keyword>
<dbReference type="Proteomes" id="UP000232875">
    <property type="component" value="Unassembled WGS sequence"/>
</dbReference>
<dbReference type="InterPro" id="IPR015943">
    <property type="entry name" value="WD40/YVTN_repeat-like_dom_sf"/>
</dbReference>
<dbReference type="STRING" id="2020962.A0A2N1JHE4"/>
<evidence type="ECO:0000256" key="4">
    <source>
        <dbReference type="ARBA" id="ARBA00023224"/>
    </source>
</evidence>
<dbReference type="PROSITE" id="PS00678">
    <property type="entry name" value="WD_REPEATS_1"/>
    <property type="match status" value="2"/>
</dbReference>
<dbReference type="PROSITE" id="PS50294">
    <property type="entry name" value="WD_REPEATS_REGION"/>
    <property type="match status" value="3"/>
</dbReference>
<accession>A0A2N1JHE4</accession>
<feature type="repeat" description="WD" evidence="5">
    <location>
        <begin position="276"/>
        <end position="308"/>
    </location>
</feature>
<dbReference type="AlphaFoldDB" id="A0A2N1JHE4"/>
<dbReference type="Pfam" id="PF25391">
    <property type="entry name" value="WD40_Gbeta"/>
    <property type="match status" value="1"/>
</dbReference>
<dbReference type="PIRSF" id="PIRSF002394">
    <property type="entry name" value="GN-bd_beta"/>
    <property type="match status" value="1"/>
</dbReference>
<evidence type="ECO:0000256" key="3">
    <source>
        <dbReference type="ARBA" id="ARBA00022737"/>
    </source>
</evidence>
<dbReference type="CDD" id="cd00200">
    <property type="entry name" value="WD40"/>
    <property type="match status" value="1"/>
</dbReference>
<evidence type="ECO:0000256" key="1">
    <source>
        <dbReference type="ARBA" id="ARBA00009768"/>
    </source>
</evidence>
<dbReference type="PROSITE" id="PS50082">
    <property type="entry name" value="WD_REPEATS_2"/>
    <property type="match status" value="5"/>
</dbReference>
<dbReference type="Gene3D" id="2.130.10.10">
    <property type="entry name" value="YVTN repeat-like/Quinoprotein amine dehydrogenase"/>
    <property type="match status" value="1"/>
</dbReference>
<keyword evidence="2 5" id="KW-0853">WD repeat</keyword>
<reference evidence="6 7" key="1">
    <citation type="submission" date="2017-10" db="EMBL/GenBank/DDBJ databases">
        <title>A novel species of cold-tolerant Malassezia isolated from bats.</title>
        <authorList>
            <person name="Lorch J.M."/>
            <person name="Palmer J.M."/>
            <person name="Vanderwolf K.J."/>
            <person name="Schmidt K.Z."/>
            <person name="Verant M.L."/>
            <person name="Weller T.J."/>
            <person name="Blehert D.S."/>
        </authorList>
    </citation>
    <scope>NUCLEOTIDE SEQUENCE [LARGE SCALE GENOMIC DNA]</scope>
    <source>
        <strain evidence="6 7">NWHC:44797-103</strain>
    </source>
</reference>
<sequence length="325" mass="35331">MTFSALQDAIVSQRDVSEQLKARIASQKDIMADTSLRTLALASVPPAPALSMKRRAVLKTQRAKVASIAWAPDDVHLLSASQDGFLILWDTQTALKEQAVALRMGWVLTCAVSPAGDIVASGGLDNVCTIFDLKQKTNEVSVPVAHELHGHNAFVSDCLFRGEAEVLTSSGDGTCALWDVQSECMTQSFEGHIGDVMSISFSKQNPNLFVSGACDDLAMLWDTRTGRSEQTFTGHSRDVNAVCFFPDGQAFATGSDDASCRLYDLRARRELAAYGQLSTTSPVTSLDFTHSGRVLVVAYDDNRIHMWDTLRGERNFCNTDKRAGG</sequence>
<dbReference type="PRINTS" id="PR00320">
    <property type="entry name" value="GPROTEINBRPT"/>
</dbReference>
<feature type="repeat" description="WD" evidence="5">
    <location>
        <begin position="232"/>
        <end position="273"/>
    </location>
</feature>
<evidence type="ECO:0000313" key="7">
    <source>
        <dbReference type="Proteomes" id="UP000232875"/>
    </source>
</evidence>
<dbReference type="InterPro" id="IPR001632">
    <property type="entry name" value="WD40_G-protein_beta-like"/>
</dbReference>
<feature type="repeat" description="WD" evidence="5">
    <location>
        <begin position="148"/>
        <end position="188"/>
    </location>
</feature>
<protein>
    <submittedName>
        <fullName evidence="6">Gpb1p</fullName>
    </submittedName>
</protein>
<feature type="repeat" description="WD" evidence="5">
    <location>
        <begin position="189"/>
        <end position="231"/>
    </location>
</feature>
<comment type="similarity">
    <text evidence="1">Belongs to the WD repeat G protein beta family.</text>
</comment>
<dbReference type="InterPro" id="IPR016346">
    <property type="entry name" value="G-protein_beta_1-5"/>
</dbReference>
<dbReference type="InterPro" id="IPR036322">
    <property type="entry name" value="WD40_repeat_dom_sf"/>
</dbReference>
<dbReference type="PANTHER" id="PTHR19850">
    <property type="entry name" value="GUANINE NUCLEOTIDE-BINDING PROTEIN BETA G PROTEIN BETA"/>
    <property type="match status" value="1"/>
</dbReference>
<evidence type="ECO:0000256" key="5">
    <source>
        <dbReference type="PROSITE-ProRule" id="PRU00221"/>
    </source>
</evidence>
<evidence type="ECO:0000256" key="2">
    <source>
        <dbReference type="ARBA" id="ARBA00022574"/>
    </source>
</evidence>
<dbReference type="PRINTS" id="PR00319">
    <property type="entry name" value="GPROTEINB"/>
</dbReference>